<keyword evidence="3" id="KW-1185">Reference proteome</keyword>
<dbReference type="KEGG" id="lgi:LOTGIDRAFT_173836"/>
<dbReference type="HOGENOM" id="CLU_1541840_0_0_1"/>
<proteinExistence type="predicted"/>
<dbReference type="RefSeq" id="XP_009050160.1">
    <property type="nucleotide sequence ID" value="XM_009051912.1"/>
</dbReference>
<gene>
    <name evidence="2" type="ORF">LOTGIDRAFT_173836</name>
</gene>
<dbReference type="GeneID" id="20242545"/>
<accession>V4CBB7</accession>
<keyword evidence="1" id="KW-0472">Membrane</keyword>
<keyword evidence="1" id="KW-1133">Transmembrane helix</keyword>
<feature type="transmembrane region" description="Helical" evidence="1">
    <location>
        <begin position="127"/>
        <end position="149"/>
    </location>
</feature>
<dbReference type="AlphaFoldDB" id="V4CBB7"/>
<evidence type="ECO:0000313" key="3">
    <source>
        <dbReference type="Proteomes" id="UP000030746"/>
    </source>
</evidence>
<evidence type="ECO:0000256" key="1">
    <source>
        <dbReference type="SAM" id="Phobius"/>
    </source>
</evidence>
<dbReference type="CTD" id="20242545"/>
<organism evidence="2 3">
    <name type="scientific">Lottia gigantea</name>
    <name type="common">Giant owl limpet</name>
    <dbReference type="NCBI Taxonomy" id="225164"/>
    <lineage>
        <taxon>Eukaryota</taxon>
        <taxon>Metazoa</taxon>
        <taxon>Spiralia</taxon>
        <taxon>Lophotrochozoa</taxon>
        <taxon>Mollusca</taxon>
        <taxon>Gastropoda</taxon>
        <taxon>Patellogastropoda</taxon>
        <taxon>Lottioidea</taxon>
        <taxon>Lottiidae</taxon>
        <taxon>Lottia</taxon>
    </lineage>
</organism>
<evidence type="ECO:0000313" key="2">
    <source>
        <dbReference type="EMBL" id="ESO99144.1"/>
    </source>
</evidence>
<dbReference type="Proteomes" id="UP000030746">
    <property type="component" value="Unassembled WGS sequence"/>
</dbReference>
<dbReference type="EMBL" id="KB201110">
    <property type="protein sequence ID" value="ESO99144.1"/>
    <property type="molecule type" value="Genomic_DNA"/>
</dbReference>
<sequence>MALTLLLQLNFYNYTFCKPPVLLIKVSAQEQGLTCSVDKRDLSLYVEENTKERQIKQLVAAILSCDKREGVKEKGAIETLYNIFLSRGYIHPIPNGECFLKINNALFMEALLMTKLLKVFTTRISRFSLLLFVKVEIVIWLMSFLYNMAESLEMTSRYFNFQTRIILDTHGFEV</sequence>
<keyword evidence="1" id="KW-0812">Transmembrane</keyword>
<reference evidence="2 3" key="1">
    <citation type="journal article" date="2013" name="Nature">
        <title>Insights into bilaterian evolution from three spiralian genomes.</title>
        <authorList>
            <person name="Simakov O."/>
            <person name="Marletaz F."/>
            <person name="Cho S.J."/>
            <person name="Edsinger-Gonzales E."/>
            <person name="Havlak P."/>
            <person name="Hellsten U."/>
            <person name="Kuo D.H."/>
            <person name="Larsson T."/>
            <person name="Lv J."/>
            <person name="Arendt D."/>
            <person name="Savage R."/>
            <person name="Osoegawa K."/>
            <person name="de Jong P."/>
            <person name="Grimwood J."/>
            <person name="Chapman J.A."/>
            <person name="Shapiro H."/>
            <person name="Aerts A."/>
            <person name="Otillar R.P."/>
            <person name="Terry A.Y."/>
            <person name="Boore J.L."/>
            <person name="Grigoriev I.V."/>
            <person name="Lindberg D.R."/>
            <person name="Seaver E.C."/>
            <person name="Weisblat D.A."/>
            <person name="Putnam N.H."/>
            <person name="Rokhsar D.S."/>
        </authorList>
    </citation>
    <scope>NUCLEOTIDE SEQUENCE [LARGE SCALE GENOMIC DNA]</scope>
</reference>
<name>V4CBB7_LOTGI</name>
<protein>
    <submittedName>
        <fullName evidence="2">Uncharacterized protein</fullName>
    </submittedName>
</protein>